<proteinExistence type="predicted"/>
<gene>
    <name evidence="1" type="ORF">SAY86_025176</name>
</gene>
<protein>
    <submittedName>
        <fullName evidence="1">Uncharacterized protein</fullName>
    </submittedName>
</protein>
<accession>A0AAN7M7K8</accession>
<dbReference type="Proteomes" id="UP001346149">
    <property type="component" value="Unassembled WGS sequence"/>
</dbReference>
<dbReference type="AlphaFoldDB" id="A0AAN7M7K8"/>
<dbReference type="EMBL" id="JAXQNO010000004">
    <property type="protein sequence ID" value="KAK4799811.1"/>
    <property type="molecule type" value="Genomic_DNA"/>
</dbReference>
<name>A0AAN7M7K8_TRANT</name>
<organism evidence="1 2">
    <name type="scientific">Trapa natans</name>
    <name type="common">Water chestnut</name>
    <dbReference type="NCBI Taxonomy" id="22666"/>
    <lineage>
        <taxon>Eukaryota</taxon>
        <taxon>Viridiplantae</taxon>
        <taxon>Streptophyta</taxon>
        <taxon>Embryophyta</taxon>
        <taxon>Tracheophyta</taxon>
        <taxon>Spermatophyta</taxon>
        <taxon>Magnoliopsida</taxon>
        <taxon>eudicotyledons</taxon>
        <taxon>Gunneridae</taxon>
        <taxon>Pentapetalae</taxon>
        <taxon>rosids</taxon>
        <taxon>malvids</taxon>
        <taxon>Myrtales</taxon>
        <taxon>Lythraceae</taxon>
        <taxon>Trapa</taxon>
    </lineage>
</organism>
<keyword evidence="2" id="KW-1185">Reference proteome</keyword>
<evidence type="ECO:0000313" key="2">
    <source>
        <dbReference type="Proteomes" id="UP001346149"/>
    </source>
</evidence>
<sequence>MLALLGDSRWRRISRTNPLLILGGSDKYDPNKDRVMEQKILGGGLTFAAVAMLPTTPDRVSVQFFGLSFGSN</sequence>
<reference evidence="1 2" key="1">
    <citation type="journal article" date="2023" name="Hortic Res">
        <title>Pangenome of water caltrop reveals structural variations and asymmetric subgenome divergence after allopolyploidization.</title>
        <authorList>
            <person name="Zhang X."/>
            <person name="Chen Y."/>
            <person name="Wang L."/>
            <person name="Yuan Y."/>
            <person name="Fang M."/>
            <person name="Shi L."/>
            <person name="Lu R."/>
            <person name="Comes H.P."/>
            <person name="Ma Y."/>
            <person name="Chen Y."/>
            <person name="Huang G."/>
            <person name="Zhou Y."/>
            <person name="Zheng Z."/>
            <person name="Qiu Y."/>
        </authorList>
    </citation>
    <scope>NUCLEOTIDE SEQUENCE [LARGE SCALE GENOMIC DNA]</scope>
    <source>
        <strain evidence="1">F231</strain>
    </source>
</reference>
<comment type="caution">
    <text evidence="1">The sequence shown here is derived from an EMBL/GenBank/DDBJ whole genome shotgun (WGS) entry which is preliminary data.</text>
</comment>
<evidence type="ECO:0000313" key="1">
    <source>
        <dbReference type="EMBL" id="KAK4799811.1"/>
    </source>
</evidence>